<dbReference type="Proteomes" id="UP000050509">
    <property type="component" value="Unassembled WGS sequence"/>
</dbReference>
<feature type="domain" description="VWFA" evidence="2">
    <location>
        <begin position="491"/>
        <end position="575"/>
    </location>
</feature>
<reference evidence="3 4" key="1">
    <citation type="submission" date="2015-09" db="EMBL/GenBank/DDBJ databases">
        <title>Draft genome sequence of Kouleothrix aurantiaca JCM 19913.</title>
        <authorList>
            <person name="Hemp J."/>
        </authorList>
    </citation>
    <scope>NUCLEOTIDE SEQUENCE [LARGE SCALE GENOMIC DNA]</scope>
    <source>
        <strain evidence="3 4">COM-B</strain>
    </source>
</reference>
<feature type="region of interest" description="Disordered" evidence="1">
    <location>
        <begin position="252"/>
        <end position="274"/>
    </location>
</feature>
<keyword evidence="4" id="KW-1185">Reference proteome</keyword>
<organism evidence="3 4">
    <name type="scientific">Kouleothrix aurantiaca</name>
    <dbReference type="NCBI Taxonomy" id="186479"/>
    <lineage>
        <taxon>Bacteria</taxon>
        <taxon>Bacillati</taxon>
        <taxon>Chloroflexota</taxon>
        <taxon>Chloroflexia</taxon>
        <taxon>Chloroflexales</taxon>
        <taxon>Roseiflexineae</taxon>
        <taxon>Roseiflexaceae</taxon>
        <taxon>Kouleothrix</taxon>
    </lineage>
</organism>
<comment type="caution">
    <text evidence="3">The sequence shown here is derived from an EMBL/GenBank/DDBJ whole genome shotgun (WGS) entry which is preliminary data.</text>
</comment>
<dbReference type="InterPro" id="IPR002035">
    <property type="entry name" value="VWF_A"/>
</dbReference>
<gene>
    <name evidence="3" type="ORF">SE17_19115</name>
</gene>
<dbReference type="SUPFAM" id="SSF53300">
    <property type="entry name" value="vWA-like"/>
    <property type="match status" value="1"/>
</dbReference>
<evidence type="ECO:0000313" key="4">
    <source>
        <dbReference type="Proteomes" id="UP000050509"/>
    </source>
</evidence>
<dbReference type="PANTHER" id="PTHR41248:SF1">
    <property type="entry name" value="NORD PROTEIN"/>
    <property type="match status" value="1"/>
</dbReference>
<dbReference type="EMBL" id="LJCR01000766">
    <property type="protein sequence ID" value="KPV51808.1"/>
    <property type="molecule type" value="Genomic_DNA"/>
</dbReference>
<dbReference type="AlphaFoldDB" id="A0A0P9F5M5"/>
<evidence type="ECO:0000256" key="1">
    <source>
        <dbReference type="SAM" id="MobiDB-lite"/>
    </source>
</evidence>
<dbReference type="Gene3D" id="3.40.50.410">
    <property type="entry name" value="von Willebrand factor, type A domain"/>
    <property type="match status" value="1"/>
</dbReference>
<evidence type="ECO:0000313" key="3">
    <source>
        <dbReference type="EMBL" id="KPV51808.1"/>
    </source>
</evidence>
<dbReference type="InterPro" id="IPR036465">
    <property type="entry name" value="vWFA_dom_sf"/>
</dbReference>
<dbReference type="PROSITE" id="PS50234">
    <property type="entry name" value="VWFA"/>
    <property type="match status" value="1"/>
</dbReference>
<dbReference type="PANTHER" id="PTHR41248">
    <property type="entry name" value="NORD PROTEIN"/>
    <property type="match status" value="1"/>
</dbReference>
<proteinExistence type="predicted"/>
<dbReference type="SMART" id="SM00327">
    <property type="entry name" value="VWA"/>
    <property type="match status" value="1"/>
</dbReference>
<evidence type="ECO:0000259" key="2">
    <source>
        <dbReference type="PROSITE" id="PS50234"/>
    </source>
</evidence>
<name>A0A0P9F5M5_9CHLR</name>
<accession>A0A0P9F5M5</accession>
<sequence>MNWWNWRRAQHALETWVRTLIGARPYHVAYKTGGGSYVNMRTKEITIDPTMADQWGGDTLLPWVWRGRTVRTLPALQYRISRAMARHEAGHVLFTEDYAVAGELHAWLTNALEDGRMERLTGRHYPPARADFDALGTLLWQKKPLAPVHTSSRADRLLNACLFWRWDCLRPSGTPSRWRWADDDERRFWDEQVRPRVEEAWRAPTAVRVAEIALELLRIIGLTQNAGTGGHHLMPSDLAIVVTAGEAADGALGRGDDDQPLGTGAYDAPGMGDGQRDDAGIIGVIVEEDEPPAVDCDPSDATLWMQPYRPLQREVGGLLRQLLKVLVVPTPDVDGRPSETTGTFDARAHIRSRGNTPMLHRRVDDDDPAGLAMVLLIDRTGSMGGSPYPIDWAHGAPGPSFEQGRMPQARRAAILLDLACSAAEIPLCIGYAGNDGYSCHHPDGARSFEAASPVIWIRDWSTPPCAEGPRALLAGMYGDSGDECYSASLRLAQEQLAARPERTKVIIYLLDGRPTDEPPDAVRRTVEQIRRAGTVVLGLFVGSQDEIRYLRDIFGADDTIGVADLRQLPDRLGRILLRYARKR</sequence>
<dbReference type="InterPro" id="IPR051928">
    <property type="entry name" value="NorD/CobT"/>
</dbReference>
<protein>
    <recommendedName>
        <fullName evidence="2">VWFA domain-containing protein</fullName>
    </recommendedName>
</protein>